<dbReference type="InterPro" id="IPR014737">
    <property type="entry name" value="Transposase_Tn5-like_C"/>
</dbReference>
<dbReference type="Pfam" id="PF01609">
    <property type="entry name" value="DDE_Tnp_1"/>
    <property type="match status" value="1"/>
</dbReference>
<reference evidence="2 3" key="1">
    <citation type="submission" date="2019-06" db="EMBL/GenBank/DDBJ databases">
        <title>New taxonomy in bacterial strain CC-CFT640, isolated from vineyard.</title>
        <authorList>
            <person name="Lin S.-Y."/>
            <person name="Tsai C.-F."/>
            <person name="Young C.-C."/>
        </authorList>
    </citation>
    <scope>NUCLEOTIDE SEQUENCE [LARGE SCALE GENOMIC DNA]</scope>
    <source>
        <strain evidence="2 3">CC-CFT640</strain>
    </source>
</reference>
<dbReference type="EMBL" id="VDUZ01000112">
    <property type="protein sequence ID" value="TXL69091.1"/>
    <property type="molecule type" value="Genomic_DNA"/>
</dbReference>
<dbReference type="RefSeq" id="WP_147852679.1">
    <property type="nucleotide sequence ID" value="NZ_VDUZ01000112.1"/>
</dbReference>
<gene>
    <name evidence="2" type="ORF">FHP25_40335</name>
</gene>
<evidence type="ECO:0000259" key="1">
    <source>
        <dbReference type="Pfam" id="PF01609"/>
    </source>
</evidence>
<dbReference type="SUPFAM" id="SSF53098">
    <property type="entry name" value="Ribonuclease H-like"/>
    <property type="match status" value="1"/>
</dbReference>
<dbReference type="Gene3D" id="3.90.350.10">
    <property type="entry name" value="Transposase Inhibitor Protein From Tn5, Chain A, domain 1"/>
    <property type="match status" value="1"/>
</dbReference>
<dbReference type="GO" id="GO:0006313">
    <property type="term" value="P:DNA transposition"/>
    <property type="evidence" value="ECO:0007669"/>
    <property type="project" value="InterPro"/>
</dbReference>
<dbReference type="Proteomes" id="UP000321638">
    <property type="component" value="Unassembled WGS sequence"/>
</dbReference>
<organism evidence="2 3">
    <name type="scientific">Vineibacter terrae</name>
    <dbReference type="NCBI Taxonomy" id="2586908"/>
    <lineage>
        <taxon>Bacteria</taxon>
        <taxon>Pseudomonadati</taxon>
        <taxon>Pseudomonadota</taxon>
        <taxon>Alphaproteobacteria</taxon>
        <taxon>Hyphomicrobiales</taxon>
        <taxon>Vineibacter</taxon>
    </lineage>
</organism>
<dbReference type="InterPro" id="IPR054836">
    <property type="entry name" value="Tn5_transposase"/>
</dbReference>
<dbReference type="PANTHER" id="PTHR37319">
    <property type="entry name" value="TRANSPOSASE"/>
    <property type="match status" value="1"/>
</dbReference>
<sequence length="457" mass="50668">MAPVIGYFGDDRLARNGALMVQRVGERQTVCLRKLCDDRAEQVRFQRFLANKAVTVAEMIAHRAEFVAVAAAGRHVLAIQDTSEINYEAQRGRKRRLGTVGNGSDVGLFVHPVLAVDATCGECLGLVDAQVWRRTKSKDPNYKKLPIELKESYRWLHGGSQAKAVLADAAMVTVIDDREADIYEKWDRLPDSRTHLLTRASRDRCLADGSRLFKTLAGFAEAHRFVLALPARPGKKRSARQATMAVRFGRVRIRRPLACSDPKAPAEIDLFALEVRELEPPHGQIPVLWRLLTTHAVETLLQALTIVGWYRHRWHIEQLFRTLKRQGLRLEQAVVEDGAALEKLAVIALIAAATTMQLVLAKAAADQSPPASRVFSPQQIVVLGVLLKTRQGRTPKQQNPYPPDSLAAAAWIIARLGGWTGYDSDKGCGPITIRDGLERFYAIVDGYSLAAQHLCAS</sequence>
<dbReference type="InterPro" id="IPR047768">
    <property type="entry name" value="Tn5p-like"/>
</dbReference>
<protein>
    <submittedName>
        <fullName evidence="2">IS4 family transposase</fullName>
    </submittedName>
</protein>
<dbReference type="GO" id="GO:0003677">
    <property type="term" value="F:DNA binding"/>
    <property type="evidence" value="ECO:0007669"/>
    <property type="project" value="InterPro"/>
</dbReference>
<dbReference type="PANTHER" id="PTHR37319:SF1">
    <property type="entry name" value="TRANSPOSASE TN5 DIMERISATION DOMAIN-CONTAINING PROTEIN"/>
    <property type="match status" value="1"/>
</dbReference>
<dbReference type="AlphaFoldDB" id="A0A5C8P717"/>
<dbReference type="NCBIfam" id="NF033590">
    <property type="entry name" value="transpos_IS4_3"/>
    <property type="match status" value="1"/>
</dbReference>
<feature type="domain" description="Transposase IS4-like" evidence="1">
    <location>
        <begin position="217"/>
        <end position="351"/>
    </location>
</feature>
<evidence type="ECO:0000313" key="3">
    <source>
        <dbReference type="Proteomes" id="UP000321638"/>
    </source>
</evidence>
<comment type="caution">
    <text evidence="2">The sequence shown here is derived from an EMBL/GenBank/DDBJ whole genome shotgun (WGS) entry which is preliminary data.</text>
</comment>
<proteinExistence type="predicted"/>
<dbReference type="GO" id="GO:0004803">
    <property type="term" value="F:transposase activity"/>
    <property type="evidence" value="ECO:0007669"/>
    <property type="project" value="InterPro"/>
</dbReference>
<dbReference type="InterPro" id="IPR002559">
    <property type="entry name" value="Transposase_11"/>
</dbReference>
<name>A0A5C8P717_9HYPH</name>
<dbReference type="InterPro" id="IPR012337">
    <property type="entry name" value="RNaseH-like_sf"/>
</dbReference>
<keyword evidence="3" id="KW-1185">Reference proteome</keyword>
<accession>A0A5C8P717</accession>
<dbReference type="Gene3D" id="1.10.740.10">
    <property type="entry name" value="Transferase Inhibitor Protein From Tn5, Chain"/>
    <property type="match status" value="1"/>
</dbReference>
<dbReference type="OrthoDB" id="29815at2"/>
<evidence type="ECO:0000313" key="2">
    <source>
        <dbReference type="EMBL" id="TXL69091.1"/>
    </source>
</evidence>